<dbReference type="InterPro" id="IPR036390">
    <property type="entry name" value="WH_DNA-bd_sf"/>
</dbReference>
<dbReference type="InterPro" id="IPR000847">
    <property type="entry name" value="LysR_HTH_N"/>
</dbReference>
<dbReference type="EMBL" id="JAPFIT010000003">
    <property type="protein sequence ID" value="MDC5738524.1"/>
    <property type="molecule type" value="Genomic_DNA"/>
</dbReference>
<evidence type="ECO:0000259" key="5">
    <source>
        <dbReference type="PROSITE" id="PS50931"/>
    </source>
</evidence>
<dbReference type="InterPro" id="IPR005119">
    <property type="entry name" value="LysR_subst-bd"/>
</dbReference>
<organism evidence="7 8">
    <name type="scientific">Vibrio europaeus</name>
    <dbReference type="NCBI Taxonomy" id="300876"/>
    <lineage>
        <taxon>Bacteria</taxon>
        <taxon>Pseudomonadati</taxon>
        <taxon>Pseudomonadota</taxon>
        <taxon>Gammaproteobacteria</taxon>
        <taxon>Vibrionales</taxon>
        <taxon>Vibrionaceae</taxon>
        <taxon>Vibrio</taxon>
        <taxon>Vibrio oreintalis group</taxon>
    </lineage>
</organism>
<gene>
    <name evidence="7" type="ORF">AZ468_03135</name>
    <name evidence="6" type="ORF">OPW20_00500</name>
</gene>
<proteinExistence type="inferred from homology"/>
<dbReference type="InterPro" id="IPR050389">
    <property type="entry name" value="LysR-type_TF"/>
</dbReference>
<evidence type="ECO:0000256" key="3">
    <source>
        <dbReference type="ARBA" id="ARBA00023125"/>
    </source>
</evidence>
<evidence type="ECO:0000256" key="1">
    <source>
        <dbReference type="ARBA" id="ARBA00009437"/>
    </source>
</evidence>
<protein>
    <submittedName>
        <fullName evidence="7">LysR family transcriptional regulator</fullName>
    </submittedName>
</protein>
<dbReference type="PANTHER" id="PTHR30118:SF15">
    <property type="entry name" value="TRANSCRIPTIONAL REGULATORY PROTEIN"/>
    <property type="match status" value="1"/>
</dbReference>
<dbReference type="RefSeq" id="WP_069666080.1">
    <property type="nucleotide sequence ID" value="NZ_JAPFIM010000017.1"/>
</dbReference>
<evidence type="ECO:0000313" key="8">
    <source>
        <dbReference type="Proteomes" id="UP000094761"/>
    </source>
</evidence>
<dbReference type="Gene3D" id="3.40.190.10">
    <property type="entry name" value="Periplasmic binding protein-like II"/>
    <property type="match status" value="2"/>
</dbReference>
<dbReference type="PRINTS" id="PR00039">
    <property type="entry name" value="HTHLYSR"/>
</dbReference>
<accession>A0A178JD81</accession>
<sequence>MNNYKLLPALNALLQTQSLTEAAKKLNVTQPAMSRTLGQIRDAFGDPILVRDGKEFVLTNRAQELKQTLPNLLKQMDALYQNSDFKLEDIERRFHIGFDSFVSGAALPEIAKLVATDCPNASILGSIIDNGQLEALATSSLDVVATMAVDVPNHIHGKRIASDHYVVLGSKQNLGRSKTLSLHEYFAAKHIQVSGLGDKTREVDGVFKKREHQRVISAMMPDLQSAAQLLEVSNNIMTVPSHIAAVLCQQYALQTVALPFQLPEHHYYLLWHEKHHKDPAHRWFRHECFNLIKQRFDN</sequence>
<keyword evidence="3" id="KW-0238">DNA-binding</keyword>
<dbReference type="InterPro" id="IPR036388">
    <property type="entry name" value="WH-like_DNA-bd_sf"/>
</dbReference>
<dbReference type="SUPFAM" id="SSF46785">
    <property type="entry name" value="Winged helix' DNA-binding domain"/>
    <property type="match status" value="1"/>
</dbReference>
<name>A0A178JD81_9VIBR</name>
<dbReference type="OrthoDB" id="6621790at2"/>
<evidence type="ECO:0000313" key="7">
    <source>
        <dbReference type="EMBL" id="OAN00133.1"/>
    </source>
</evidence>
<keyword evidence="2" id="KW-0805">Transcription regulation</keyword>
<reference evidence="7 8" key="1">
    <citation type="submission" date="2016-03" db="EMBL/GenBank/DDBJ databases">
        <title>Draft genome sequence of the Vibrio tubiashii subs. europaeus.</title>
        <authorList>
            <person name="Spinard E."/>
            <person name="Dubert J."/>
            <person name="Nelson D.R."/>
            <person name="Barja J.L."/>
        </authorList>
    </citation>
    <scope>NUCLEOTIDE SEQUENCE [LARGE SCALE GENOMIC DNA]</scope>
    <source>
        <strain evidence="8">PP-638</strain>
        <strain evidence="7">PP2-638</strain>
    </source>
</reference>
<dbReference type="Proteomes" id="UP001150001">
    <property type="component" value="Unassembled WGS sequence"/>
</dbReference>
<reference evidence="6" key="2">
    <citation type="submission" date="2022-11" db="EMBL/GenBank/DDBJ databases">
        <title>Role of the vibriolysin VemA secreted by the emergent pathogen Vibrio europaeus in the colonization of Manila clam mucus.</title>
        <authorList>
            <person name="Martinez C."/>
            <person name="Rodriguez S."/>
            <person name="Vences A."/>
            <person name="Barja J.L."/>
            <person name="Toranzo A.E."/>
            <person name="Dubert J."/>
        </authorList>
    </citation>
    <scope>NUCLEOTIDE SEQUENCE</scope>
    <source>
        <strain evidence="6">3454</strain>
    </source>
</reference>
<dbReference type="PANTHER" id="PTHR30118">
    <property type="entry name" value="HTH-TYPE TRANSCRIPTIONAL REGULATOR LEUO-RELATED"/>
    <property type="match status" value="1"/>
</dbReference>
<dbReference type="Proteomes" id="UP000094761">
    <property type="component" value="Unassembled WGS sequence"/>
</dbReference>
<dbReference type="PROSITE" id="PS50931">
    <property type="entry name" value="HTH_LYSR"/>
    <property type="match status" value="1"/>
</dbReference>
<dbReference type="InterPro" id="IPR037402">
    <property type="entry name" value="YidZ_PBP2"/>
</dbReference>
<dbReference type="SUPFAM" id="SSF53850">
    <property type="entry name" value="Periplasmic binding protein-like II"/>
    <property type="match status" value="1"/>
</dbReference>
<evidence type="ECO:0000256" key="4">
    <source>
        <dbReference type="ARBA" id="ARBA00023163"/>
    </source>
</evidence>
<evidence type="ECO:0000313" key="6">
    <source>
        <dbReference type="EMBL" id="MDC5738524.1"/>
    </source>
</evidence>
<dbReference type="GO" id="GO:0003677">
    <property type="term" value="F:DNA binding"/>
    <property type="evidence" value="ECO:0007669"/>
    <property type="project" value="UniProtKB-KW"/>
</dbReference>
<dbReference type="EMBL" id="LUAX01000001">
    <property type="protein sequence ID" value="OAN00133.1"/>
    <property type="molecule type" value="Genomic_DNA"/>
</dbReference>
<dbReference type="AlphaFoldDB" id="A0A178JD81"/>
<dbReference type="Pfam" id="PF03466">
    <property type="entry name" value="LysR_substrate"/>
    <property type="match status" value="1"/>
</dbReference>
<dbReference type="Gene3D" id="1.10.10.10">
    <property type="entry name" value="Winged helix-like DNA-binding domain superfamily/Winged helix DNA-binding domain"/>
    <property type="match status" value="1"/>
</dbReference>
<comment type="similarity">
    <text evidence="1">Belongs to the LysR transcriptional regulatory family.</text>
</comment>
<comment type="caution">
    <text evidence="7">The sequence shown here is derived from an EMBL/GenBank/DDBJ whole genome shotgun (WGS) entry which is preliminary data.</text>
</comment>
<keyword evidence="4" id="KW-0804">Transcription</keyword>
<feature type="domain" description="HTH lysR-type" evidence="5">
    <location>
        <begin position="1"/>
        <end position="59"/>
    </location>
</feature>
<keyword evidence="9" id="KW-1185">Reference proteome</keyword>
<evidence type="ECO:0000256" key="2">
    <source>
        <dbReference type="ARBA" id="ARBA00023015"/>
    </source>
</evidence>
<dbReference type="GeneID" id="78074675"/>
<dbReference type="Pfam" id="PF00126">
    <property type="entry name" value="HTH_1"/>
    <property type="match status" value="1"/>
</dbReference>
<dbReference type="CDD" id="cd08417">
    <property type="entry name" value="PBP2_Nitroaromatics_like"/>
    <property type="match status" value="1"/>
</dbReference>
<dbReference type="GO" id="GO:0003700">
    <property type="term" value="F:DNA-binding transcription factor activity"/>
    <property type="evidence" value="ECO:0007669"/>
    <property type="project" value="InterPro"/>
</dbReference>
<evidence type="ECO:0000313" key="9">
    <source>
        <dbReference type="Proteomes" id="UP001150001"/>
    </source>
</evidence>